<proteinExistence type="predicted"/>
<dbReference type="AlphaFoldDB" id="A0A371JC24"/>
<gene>
    <name evidence="1" type="ORF">CG710_015355</name>
</gene>
<reference evidence="1 2" key="1">
    <citation type="journal article" date="2017" name="Genome Announc.">
        <title>Draft Genome Sequence of a Sporulating and Motile Strain of Lachnotalea glycerini Isolated from Water in Quebec City, Canada.</title>
        <authorList>
            <person name="Maheux A.F."/>
            <person name="Boudreau D.K."/>
            <person name="Berube E."/>
            <person name="Boissinot M."/>
            <person name="Raymond F."/>
            <person name="Brodeur S."/>
            <person name="Corbeil J."/>
            <person name="Isabel S."/>
            <person name="Omar R.F."/>
            <person name="Bergeron M.G."/>
        </authorList>
    </citation>
    <scope>NUCLEOTIDE SEQUENCE [LARGE SCALE GENOMIC DNA]</scope>
    <source>
        <strain evidence="1 2">CCRI-19302</strain>
    </source>
</reference>
<comment type="caution">
    <text evidence="1">The sequence shown here is derived from an EMBL/GenBank/DDBJ whole genome shotgun (WGS) entry which is preliminary data.</text>
</comment>
<sequence>MKKQLRIEYKDGGEVKLTNSKATNTSIFVNYLKQIPVTSILNASVYTYPLSENKPLVLVENGVPRNDNVYALVNNAN</sequence>
<protein>
    <submittedName>
        <fullName evidence="1">Uncharacterized protein</fullName>
    </submittedName>
</protein>
<dbReference type="RefSeq" id="WP_094376328.1">
    <property type="nucleotide sequence ID" value="NZ_NOKA02000041.1"/>
</dbReference>
<keyword evidence="2" id="KW-1185">Reference proteome</keyword>
<evidence type="ECO:0000313" key="1">
    <source>
        <dbReference type="EMBL" id="RDY30309.1"/>
    </source>
</evidence>
<name>A0A371JC24_9FIRM</name>
<accession>A0A371JC24</accession>
<dbReference type="EMBL" id="NOKA02000041">
    <property type="protein sequence ID" value="RDY30309.1"/>
    <property type="molecule type" value="Genomic_DNA"/>
</dbReference>
<dbReference type="Proteomes" id="UP000216411">
    <property type="component" value="Unassembled WGS sequence"/>
</dbReference>
<evidence type="ECO:0000313" key="2">
    <source>
        <dbReference type="Proteomes" id="UP000216411"/>
    </source>
</evidence>
<organism evidence="1 2">
    <name type="scientific">Lachnotalea glycerini</name>
    <dbReference type="NCBI Taxonomy" id="1763509"/>
    <lineage>
        <taxon>Bacteria</taxon>
        <taxon>Bacillati</taxon>
        <taxon>Bacillota</taxon>
        <taxon>Clostridia</taxon>
        <taxon>Lachnospirales</taxon>
        <taxon>Lachnospiraceae</taxon>
        <taxon>Lachnotalea</taxon>
    </lineage>
</organism>